<dbReference type="PROSITE" id="PS00591">
    <property type="entry name" value="GH10_1"/>
    <property type="match status" value="1"/>
</dbReference>
<gene>
    <name evidence="14" type="ORF">Nans01_17430</name>
</gene>
<dbReference type="EC" id="3.2.1.8" evidence="10"/>
<dbReference type="RefSeq" id="WP_285758463.1">
    <property type="nucleotide sequence ID" value="NZ_BSQG01000002.1"/>
</dbReference>
<dbReference type="InterPro" id="IPR008965">
    <property type="entry name" value="CBM2/CBM3_carb-bd_dom_sf"/>
</dbReference>
<dbReference type="Pfam" id="PF00331">
    <property type="entry name" value="Glyco_hydro_10"/>
    <property type="match status" value="1"/>
</dbReference>
<evidence type="ECO:0000256" key="9">
    <source>
        <dbReference type="PROSITE-ProRule" id="PRU10061"/>
    </source>
</evidence>
<dbReference type="Gene3D" id="2.60.40.290">
    <property type="match status" value="1"/>
</dbReference>
<dbReference type="GO" id="GO:0030247">
    <property type="term" value="F:polysaccharide binding"/>
    <property type="evidence" value="ECO:0007669"/>
    <property type="project" value="UniProtKB-UniRule"/>
</dbReference>
<evidence type="ECO:0000313" key="15">
    <source>
        <dbReference type="Proteomes" id="UP001165092"/>
    </source>
</evidence>
<dbReference type="SMART" id="SM00633">
    <property type="entry name" value="Glyco_10"/>
    <property type="match status" value="1"/>
</dbReference>
<evidence type="ECO:0000256" key="4">
    <source>
        <dbReference type="ARBA" id="ARBA00022729"/>
    </source>
</evidence>
<dbReference type="SUPFAM" id="SSF51445">
    <property type="entry name" value="(Trans)glycosidases"/>
    <property type="match status" value="1"/>
</dbReference>
<dbReference type="InterPro" id="IPR001919">
    <property type="entry name" value="CBD2"/>
</dbReference>
<feature type="active site" description="Nucleophile" evidence="9">
    <location>
        <position position="270"/>
    </location>
</feature>
<reference evidence="14" key="1">
    <citation type="submission" date="2023-02" db="EMBL/GenBank/DDBJ databases">
        <title>Nocardiopsis ansamitocini NBRC 112285.</title>
        <authorList>
            <person name="Ichikawa N."/>
            <person name="Sato H."/>
            <person name="Tonouchi N."/>
        </authorList>
    </citation>
    <scope>NUCLEOTIDE SEQUENCE</scope>
    <source>
        <strain evidence="14">NBRC 112285</strain>
    </source>
</reference>
<dbReference type="PANTHER" id="PTHR31490:SF88">
    <property type="entry name" value="BETA-XYLANASE"/>
    <property type="match status" value="1"/>
</dbReference>
<dbReference type="InterPro" id="IPR012291">
    <property type="entry name" value="CBM2_carb-bd_dom_sf"/>
</dbReference>
<keyword evidence="7 10" id="KW-0326">Glycosidase</keyword>
<evidence type="ECO:0000259" key="13">
    <source>
        <dbReference type="PROSITE" id="PS51760"/>
    </source>
</evidence>
<feature type="domain" description="CBM2" evidence="12">
    <location>
        <begin position="358"/>
        <end position="468"/>
    </location>
</feature>
<keyword evidence="15" id="KW-1185">Reference proteome</keyword>
<comment type="similarity">
    <text evidence="2 10">Belongs to the glycosyl hydrolase 10 (cellulase F) family.</text>
</comment>
<evidence type="ECO:0000256" key="7">
    <source>
        <dbReference type="ARBA" id="ARBA00023295"/>
    </source>
</evidence>
<sequence length="468" mass="49889">MTDNRHRRATRLLGLLATGLCAAGLLTAPTAQAADPTPLRELAAAAGIHVGNGIEAAPLASIPAYEAIVGREYEAVTPGNEMKWGSVEPTRGQYNWGPADQIVAYAEANDQIVRGHTLVWHSQQPNWLTSGNFTPAQLRTILSEHIAVQAGRYEGRVYAWDVVNEPFNENGSYRGTIWYDNLGVDYIADSLRWARAADPGAKLYINDYNIEGINAKSNALYNLAVELLAAGVPLDGIGIQGHIIIGQVPSTFAANMQRFADLGLDVAITELDIRMQLPVTDAKLQTQAADYRSVFQSCIAVDGCIGVTVWGVTDGLSWIPDTFPGEGAALMHDAQYRPKPAWNSVYQLLGGTPPEEPGEPGNGTCAVRYSVADQWNNGFTGAITVANPGTTAIDGWELSWTFSSGQSVTNGWNGTWSQSGSTVRVTNAAWNRAIAPGGNVTLGFNASHSGTNPAPGTFTLNGTACTSQ</sequence>
<evidence type="ECO:0000256" key="11">
    <source>
        <dbReference type="SAM" id="SignalP"/>
    </source>
</evidence>
<dbReference type="InterPro" id="IPR044846">
    <property type="entry name" value="GH10"/>
</dbReference>
<dbReference type="PRINTS" id="PR00134">
    <property type="entry name" value="GLHYDRLASE10"/>
</dbReference>
<proteinExistence type="inferred from homology"/>
<dbReference type="InterPro" id="IPR017853">
    <property type="entry name" value="GH"/>
</dbReference>
<dbReference type="GO" id="GO:0031176">
    <property type="term" value="F:endo-1,4-beta-xylanase activity"/>
    <property type="evidence" value="ECO:0007669"/>
    <property type="project" value="UniProtKB-EC"/>
</dbReference>
<keyword evidence="5 10" id="KW-0378">Hydrolase</keyword>
<dbReference type="EMBL" id="BSQG01000002">
    <property type="protein sequence ID" value="GLU47392.1"/>
    <property type="molecule type" value="Genomic_DNA"/>
</dbReference>
<keyword evidence="3" id="KW-0858">Xylan degradation</keyword>
<feature type="domain" description="GH10" evidence="13">
    <location>
        <begin position="33"/>
        <end position="348"/>
    </location>
</feature>
<dbReference type="Proteomes" id="UP001165092">
    <property type="component" value="Unassembled WGS sequence"/>
</dbReference>
<evidence type="ECO:0000256" key="5">
    <source>
        <dbReference type="ARBA" id="ARBA00022801"/>
    </source>
</evidence>
<dbReference type="PROSITE" id="PS51173">
    <property type="entry name" value="CBM2"/>
    <property type="match status" value="1"/>
</dbReference>
<comment type="caution">
    <text evidence="14">The sequence shown here is derived from an EMBL/GenBank/DDBJ whole genome shotgun (WGS) entry which is preliminary data.</text>
</comment>
<evidence type="ECO:0000259" key="12">
    <source>
        <dbReference type="PROSITE" id="PS51173"/>
    </source>
</evidence>
<organism evidence="14 15">
    <name type="scientific">Nocardiopsis ansamitocini</name>
    <dbReference type="NCBI Taxonomy" id="1670832"/>
    <lineage>
        <taxon>Bacteria</taxon>
        <taxon>Bacillati</taxon>
        <taxon>Actinomycetota</taxon>
        <taxon>Actinomycetes</taxon>
        <taxon>Streptosporangiales</taxon>
        <taxon>Nocardiopsidaceae</taxon>
        <taxon>Nocardiopsis</taxon>
    </lineage>
</organism>
<dbReference type="Pfam" id="PF00553">
    <property type="entry name" value="CBM_2"/>
    <property type="match status" value="1"/>
</dbReference>
<keyword evidence="8 10" id="KW-0624">Polysaccharide degradation</keyword>
<dbReference type="Gene3D" id="3.20.20.80">
    <property type="entry name" value="Glycosidases"/>
    <property type="match status" value="1"/>
</dbReference>
<dbReference type="GO" id="GO:0045493">
    <property type="term" value="P:xylan catabolic process"/>
    <property type="evidence" value="ECO:0007669"/>
    <property type="project" value="UniProtKB-KW"/>
</dbReference>
<comment type="catalytic activity">
    <reaction evidence="1 10">
        <text>Endohydrolysis of (1-&gt;4)-beta-D-xylosidic linkages in xylans.</text>
        <dbReference type="EC" id="3.2.1.8"/>
    </reaction>
</comment>
<evidence type="ECO:0000256" key="10">
    <source>
        <dbReference type="RuleBase" id="RU361174"/>
    </source>
</evidence>
<dbReference type="PANTHER" id="PTHR31490">
    <property type="entry name" value="GLYCOSYL HYDROLASE"/>
    <property type="match status" value="1"/>
</dbReference>
<name>A0A9W6P5F0_9ACTN</name>
<dbReference type="AlphaFoldDB" id="A0A9W6P5F0"/>
<accession>A0A9W6P5F0</accession>
<feature type="signal peptide" evidence="11">
    <location>
        <begin position="1"/>
        <end position="33"/>
    </location>
</feature>
<dbReference type="PROSITE" id="PS51760">
    <property type="entry name" value="GH10_2"/>
    <property type="match status" value="1"/>
</dbReference>
<evidence type="ECO:0000256" key="8">
    <source>
        <dbReference type="ARBA" id="ARBA00023326"/>
    </source>
</evidence>
<dbReference type="SMART" id="SM00637">
    <property type="entry name" value="CBD_II"/>
    <property type="match status" value="1"/>
</dbReference>
<evidence type="ECO:0000256" key="2">
    <source>
        <dbReference type="ARBA" id="ARBA00007495"/>
    </source>
</evidence>
<evidence type="ECO:0000256" key="3">
    <source>
        <dbReference type="ARBA" id="ARBA00022651"/>
    </source>
</evidence>
<keyword evidence="6 10" id="KW-0119">Carbohydrate metabolism</keyword>
<keyword evidence="4 11" id="KW-0732">Signal</keyword>
<feature type="chain" id="PRO_5040912148" description="Beta-xylanase" evidence="11">
    <location>
        <begin position="34"/>
        <end position="468"/>
    </location>
</feature>
<dbReference type="SUPFAM" id="SSF49384">
    <property type="entry name" value="Carbohydrate-binding domain"/>
    <property type="match status" value="1"/>
</dbReference>
<dbReference type="InterPro" id="IPR001000">
    <property type="entry name" value="GH10_dom"/>
</dbReference>
<evidence type="ECO:0000256" key="6">
    <source>
        <dbReference type="ARBA" id="ARBA00023277"/>
    </source>
</evidence>
<evidence type="ECO:0000256" key="1">
    <source>
        <dbReference type="ARBA" id="ARBA00000681"/>
    </source>
</evidence>
<dbReference type="InterPro" id="IPR031158">
    <property type="entry name" value="GH10_AS"/>
</dbReference>
<protein>
    <recommendedName>
        <fullName evidence="10">Beta-xylanase</fullName>
        <ecNumber evidence="10">3.2.1.8</ecNumber>
    </recommendedName>
</protein>
<evidence type="ECO:0000313" key="14">
    <source>
        <dbReference type="EMBL" id="GLU47392.1"/>
    </source>
</evidence>